<evidence type="ECO:0000256" key="2">
    <source>
        <dbReference type="SAM" id="MobiDB-lite"/>
    </source>
</evidence>
<accession>A0A4P9VXK8</accession>
<feature type="compositionally biased region" description="Basic and acidic residues" evidence="2">
    <location>
        <begin position="263"/>
        <end position="274"/>
    </location>
</feature>
<dbReference type="AlphaFoldDB" id="A0A4P9VXK8"/>
<feature type="region of interest" description="Disordered" evidence="2">
    <location>
        <begin position="113"/>
        <end position="140"/>
    </location>
</feature>
<reference evidence="4" key="1">
    <citation type="journal article" date="2018" name="Nat. Microbiol.">
        <title>Leveraging single-cell genomics to expand the fungal tree of life.</title>
        <authorList>
            <person name="Ahrendt S.R."/>
            <person name="Quandt C.A."/>
            <person name="Ciobanu D."/>
            <person name="Clum A."/>
            <person name="Salamov A."/>
            <person name="Andreopoulos B."/>
            <person name="Cheng J.F."/>
            <person name="Woyke T."/>
            <person name="Pelin A."/>
            <person name="Henrissat B."/>
            <person name="Reynolds N.K."/>
            <person name="Benny G.L."/>
            <person name="Smith M.E."/>
            <person name="James T.Y."/>
            <person name="Grigoriev I.V."/>
        </authorList>
    </citation>
    <scope>NUCLEOTIDE SEQUENCE [LARGE SCALE GENOMIC DNA]</scope>
</reference>
<evidence type="ECO:0000313" key="3">
    <source>
        <dbReference type="EMBL" id="RKO84481.1"/>
    </source>
</evidence>
<keyword evidence="4" id="KW-1185">Reference proteome</keyword>
<name>A0A4P9VXK8_9FUNG</name>
<gene>
    <name evidence="3" type="ORF">BDK51DRAFT_48652</name>
</gene>
<proteinExistence type="predicted"/>
<dbReference type="EMBL" id="ML000054">
    <property type="protein sequence ID" value="RKO84481.1"/>
    <property type="molecule type" value="Genomic_DNA"/>
</dbReference>
<feature type="coiled-coil region" evidence="1">
    <location>
        <begin position="178"/>
        <end position="205"/>
    </location>
</feature>
<dbReference type="Proteomes" id="UP000269721">
    <property type="component" value="Unassembled WGS sequence"/>
</dbReference>
<evidence type="ECO:0000313" key="4">
    <source>
        <dbReference type="Proteomes" id="UP000269721"/>
    </source>
</evidence>
<feature type="compositionally biased region" description="Polar residues" evidence="2">
    <location>
        <begin position="121"/>
        <end position="134"/>
    </location>
</feature>
<feature type="region of interest" description="Disordered" evidence="2">
    <location>
        <begin position="253"/>
        <end position="274"/>
    </location>
</feature>
<protein>
    <submittedName>
        <fullName evidence="3">Uncharacterized protein</fullName>
    </submittedName>
</protein>
<evidence type="ECO:0000256" key="1">
    <source>
        <dbReference type="SAM" id="Coils"/>
    </source>
</evidence>
<sequence length="274" mass="31449">MVEALVDTHIAHPEFFRGSAWAKASASWSRMFNPDDRTKRRISRVELLPKQLEWKWRWLKKKVRNAYTETEISRPDFWKSYKATITQGQKSNDNALGSESTQSDIMEVQNFDDDEDHQHQPETATAALSPQQPSRVLDDSSAHVDYAAEILELTRNLRNSHEENASLLSDIACTNEQNTHFKTQIDALKAEIDAQKKDMDVQRAQINYQRKSVEDMDRQYKTLQAEVTRILTAMQAPAKDLIKNMDAGELTYDEGSTVSADGTRQDLKRASMQR</sequence>
<organism evidence="3 4">
    <name type="scientific">Blyttiomyces helicus</name>
    <dbReference type="NCBI Taxonomy" id="388810"/>
    <lineage>
        <taxon>Eukaryota</taxon>
        <taxon>Fungi</taxon>
        <taxon>Fungi incertae sedis</taxon>
        <taxon>Chytridiomycota</taxon>
        <taxon>Chytridiomycota incertae sedis</taxon>
        <taxon>Chytridiomycetes</taxon>
        <taxon>Chytridiomycetes incertae sedis</taxon>
        <taxon>Blyttiomyces</taxon>
    </lineage>
</organism>
<keyword evidence="1" id="KW-0175">Coiled coil</keyword>